<accession>A0A060C503</accession>
<dbReference type="SUPFAM" id="SSF110296">
    <property type="entry name" value="Oligoxyloglucan reducing end-specific cellobiohydrolase"/>
    <property type="match status" value="1"/>
</dbReference>
<keyword evidence="4" id="KW-0326">Glycosidase</keyword>
<evidence type="ECO:0000256" key="4">
    <source>
        <dbReference type="ARBA" id="ARBA00023295"/>
    </source>
</evidence>
<evidence type="ECO:0000256" key="5">
    <source>
        <dbReference type="ARBA" id="ARBA00023326"/>
    </source>
</evidence>
<evidence type="ECO:0000256" key="3">
    <source>
        <dbReference type="ARBA" id="ARBA00023277"/>
    </source>
</evidence>
<reference evidence="7" key="1">
    <citation type="journal article" date="2013" name="Environ. Microbiol.">
        <title>Seasonally variable intestinal metagenomes of the red palm weevil (Rhynchophorus ferrugineus).</title>
        <authorList>
            <person name="Jia S."/>
            <person name="Zhang X."/>
            <person name="Zhang G."/>
            <person name="Yin A."/>
            <person name="Zhang S."/>
            <person name="Li F."/>
            <person name="Wang L."/>
            <person name="Zhao D."/>
            <person name="Yun Q."/>
            <person name="Tala"/>
            <person name="Wang J."/>
            <person name="Sun G."/>
            <person name="Baabdullah M."/>
            <person name="Yu X."/>
            <person name="Hu S."/>
            <person name="Al-Mssallem I.S."/>
            <person name="Yu J."/>
        </authorList>
    </citation>
    <scope>NUCLEOTIDE SEQUENCE</scope>
</reference>
<dbReference type="PANTHER" id="PTHR43739">
    <property type="entry name" value="XYLOGLUCANASE (EUROFUNG)"/>
    <property type="match status" value="1"/>
</dbReference>
<proteinExistence type="inferred from homology"/>
<name>A0A060C503_9CHLR</name>
<evidence type="ECO:0000256" key="6">
    <source>
        <dbReference type="ARBA" id="ARBA00037986"/>
    </source>
</evidence>
<keyword evidence="1" id="KW-0732">Signal</keyword>
<protein>
    <submittedName>
        <fullName evidence="7">CAZy families CBM2|GH74 protein</fullName>
    </submittedName>
</protein>
<dbReference type="EMBL" id="KF120552">
    <property type="protein sequence ID" value="AIA87826.1"/>
    <property type="molecule type" value="Genomic_DNA"/>
</dbReference>
<evidence type="ECO:0000256" key="1">
    <source>
        <dbReference type="ARBA" id="ARBA00022729"/>
    </source>
</evidence>
<keyword evidence="2" id="KW-0378">Hydrolase</keyword>
<dbReference type="InterPro" id="IPR052025">
    <property type="entry name" value="Xyloglucanase_GH74"/>
</dbReference>
<keyword evidence="5" id="KW-0624">Polysaccharide degradation</keyword>
<evidence type="ECO:0000313" key="7">
    <source>
        <dbReference type="EMBL" id="AIA87826.1"/>
    </source>
</evidence>
<comment type="similarity">
    <text evidence="6">Belongs to the glycosyl hydrolase 74 family.</text>
</comment>
<dbReference type="GO" id="GO:0010411">
    <property type="term" value="P:xyloglucan metabolic process"/>
    <property type="evidence" value="ECO:0007669"/>
    <property type="project" value="TreeGrafter"/>
</dbReference>
<dbReference type="Gene3D" id="2.130.10.10">
    <property type="entry name" value="YVTN repeat-like/Quinoprotein amine dehydrogenase"/>
    <property type="match status" value="1"/>
</dbReference>
<sequence>MTVGGGGYCDDIIFNPTEKNLIYARTDMGGAYRWDATNKKWIAITDWIGHDDENYAGCDSLATDPIDTNRVYIQAGKYTGSMTESERRNIKIRR</sequence>
<dbReference type="InterPro" id="IPR015943">
    <property type="entry name" value="WD40/YVTN_repeat-like_dom_sf"/>
</dbReference>
<dbReference type="GO" id="GO:0000272">
    <property type="term" value="P:polysaccharide catabolic process"/>
    <property type="evidence" value="ECO:0007669"/>
    <property type="project" value="UniProtKB-KW"/>
</dbReference>
<organism evidence="7">
    <name type="scientific">uncultured Herpetosiphon sp</name>
    <dbReference type="NCBI Taxonomy" id="290606"/>
    <lineage>
        <taxon>Bacteria</taxon>
        <taxon>Bacillati</taxon>
        <taxon>Chloroflexota</taxon>
        <taxon>Chloroflexia</taxon>
        <taxon>Herpetosiphonales</taxon>
        <taxon>Herpetosiphonaceae</taxon>
        <taxon>Herpetosiphon</taxon>
        <taxon>environmental samples</taxon>
    </lineage>
</organism>
<keyword evidence="3" id="KW-0119">Carbohydrate metabolism</keyword>
<dbReference type="AlphaFoldDB" id="A0A060C503"/>
<evidence type="ECO:0000256" key="2">
    <source>
        <dbReference type="ARBA" id="ARBA00022801"/>
    </source>
</evidence>
<dbReference type="GO" id="GO:0016798">
    <property type="term" value="F:hydrolase activity, acting on glycosyl bonds"/>
    <property type="evidence" value="ECO:0007669"/>
    <property type="project" value="UniProtKB-KW"/>
</dbReference>
<dbReference type="PANTHER" id="PTHR43739:SF2">
    <property type="entry name" value="OLIGOXYLOGLUCAN-REDUCING END-SPECIFIC XYLOGLUCANASE-RELATED"/>
    <property type="match status" value="1"/>
</dbReference>